<keyword evidence="5 7" id="KW-1133">Transmembrane helix</keyword>
<proteinExistence type="inferred from homology"/>
<organism evidence="8 9">
    <name type="scientific">Effusibacillus lacus</name>
    <dbReference type="NCBI Taxonomy" id="1348429"/>
    <lineage>
        <taxon>Bacteria</taxon>
        <taxon>Bacillati</taxon>
        <taxon>Bacillota</taxon>
        <taxon>Bacilli</taxon>
        <taxon>Bacillales</taxon>
        <taxon>Alicyclobacillaceae</taxon>
        <taxon>Effusibacillus</taxon>
    </lineage>
</organism>
<evidence type="ECO:0000256" key="1">
    <source>
        <dbReference type="ARBA" id="ARBA00004651"/>
    </source>
</evidence>
<dbReference type="AlphaFoldDB" id="A0A292YQ30"/>
<dbReference type="PANTHER" id="PTHR40043">
    <property type="entry name" value="UPF0719 INNER MEMBRANE PROTEIN YJFL"/>
    <property type="match status" value="1"/>
</dbReference>
<comment type="similarity">
    <text evidence="2">Belongs to the UPF0719 family.</text>
</comment>
<dbReference type="InterPro" id="IPR007140">
    <property type="entry name" value="DUF350"/>
</dbReference>
<evidence type="ECO:0000256" key="5">
    <source>
        <dbReference type="ARBA" id="ARBA00022989"/>
    </source>
</evidence>
<evidence type="ECO:0000313" key="8">
    <source>
        <dbReference type="EMBL" id="GAX91296.1"/>
    </source>
</evidence>
<keyword evidence="4 7" id="KW-0812">Transmembrane</keyword>
<keyword evidence="3" id="KW-1003">Cell membrane</keyword>
<evidence type="ECO:0000313" key="9">
    <source>
        <dbReference type="Proteomes" id="UP000217785"/>
    </source>
</evidence>
<dbReference type="Pfam" id="PF03994">
    <property type="entry name" value="DUF350"/>
    <property type="match status" value="1"/>
</dbReference>
<feature type="transmembrane region" description="Helical" evidence="7">
    <location>
        <begin position="120"/>
        <end position="143"/>
    </location>
</feature>
<name>A0A292YQ30_9BACL</name>
<feature type="transmembrane region" description="Helical" evidence="7">
    <location>
        <begin position="88"/>
        <end position="108"/>
    </location>
</feature>
<dbReference type="Proteomes" id="UP000217785">
    <property type="component" value="Unassembled WGS sequence"/>
</dbReference>
<feature type="transmembrane region" description="Helical" evidence="7">
    <location>
        <begin position="12"/>
        <end position="32"/>
    </location>
</feature>
<dbReference type="RefSeq" id="WP_096183013.1">
    <property type="nucleotide sequence ID" value="NZ_BDUF01000086.1"/>
</dbReference>
<dbReference type="OrthoDB" id="1683095at2"/>
<comment type="subcellular location">
    <subcellularLocation>
        <location evidence="1">Cell membrane</location>
        <topology evidence="1">Multi-pass membrane protein</topology>
    </subcellularLocation>
</comment>
<evidence type="ECO:0000256" key="6">
    <source>
        <dbReference type="ARBA" id="ARBA00023136"/>
    </source>
</evidence>
<protein>
    <submittedName>
        <fullName evidence="8">DUF350 domain-containing protein</fullName>
    </submittedName>
</protein>
<comment type="caution">
    <text evidence="8">The sequence shown here is derived from an EMBL/GenBank/DDBJ whole genome shotgun (WGS) entry which is preliminary data.</text>
</comment>
<dbReference type="GO" id="GO:0005886">
    <property type="term" value="C:plasma membrane"/>
    <property type="evidence" value="ECO:0007669"/>
    <property type="project" value="UniProtKB-SubCell"/>
</dbReference>
<keyword evidence="6 7" id="KW-0472">Membrane</keyword>
<dbReference type="EMBL" id="BDUF01000086">
    <property type="protein sequence ID" value="GAX91296.1"/>
    <property type="molecule type" value="Genomic_DNA"/>
</dbReference>
<evidence type="ECO:0000256" key="4">
    <source>
        <dbReference type="ARBA" id="ARBA00022692"/>
    </source>
</evidence>
<accession>A0A292YQ30</accession>
<evidence type="ECO:0000256" key="7">
    <source>
        <dbReference type="SAM" id="Phobius"/>
    </source>
</evidence>
<gene>
    <name evidence="8" type="ORF">EFBL_2962</name>
</gene>
<keyword evidence="9" id="KW-1185">Reference proteome</keyword>
<evidence type="ECO:0000256" key="2">
    <source>
        <dbReference type="ARBA" id="ARBA00005779"/>
    </source>
</evidence>
<dbReference type="PANTHER" id="PTHR40043:SF1">
    <property type="entry name" value="UPF0719 INNER MEMBRANE PROTEIN YJFL"/>
    <property type="match status" value="1"/>
</dbReference>
<evidence type="ECO:0000256" key="3">
    <source>
        <dbReference type="ARBA" id="ARBA00022475"/>
    </source>
</evidence>
<sequence>MFTQWPNIMNFLMYLGVTLPILALGIFVFMITTPYREYKLIRDGADTNDPQKAAAAKAAAHDLGGKIIGLSIVLASAVYNSVNLLDLVVWGIIGTLFQVLVFYLFELVTPFRVVSEIPKGNVSVGIFASRLSVATGLLMAALISY</sequence>
<reference evidence="9" key="1">
    <citation type="submission" date="2017-07" db="EMBL/GenBank/DDBJ databases">
        <title>Draft genome sequence of Effusibacillus lacus strain skLN1.</title>
        <authorList>
            <person name="Watanabe M."/>
            <person name="Kojima H."/>
            <person name="Fukui M."/>
        </authorList>
    </citation>
    <scope>NUCLEOTIDE SEQUENCE [LARGE SCALE GENOMIC DNA]</scope>
    <source>
        <strain evidence="9">skLN1</strain>
    </source>
</reference>